<organism evidence="2 3">
    <name type="scientific">Rathayibacter caricis DSM 15933</name>
    <dbReference type="NCBI Taxonomy" id="1328867"/>
    <lineage>
        <taxon>Bacteria</taxon>
        <taxon>Bacillati</taxon>
        <taxon>Actinomycetota</taxon>
        <taxon>Actinomycetes</taxon>
        <taxon>Micrococcales</taxon>
        <taxon>Microbacteriaceae</taxon>
        <taxon>Rathayibacter</taxon>
    </lineage>
</organism>
<accession>A0A2T4UUL2</accession>
<keyword evidence="3" id="KW-1185">Reference proteome</keyword>
<keyword evidence="1" id="KW-0472">Membrane</keyword>
<dbReference type="RefSeq" id="WP_068254762.1">
    <property type="nucleotide sequence ID" value="NZ_PZPL01000001.1"/>
</dbReference>
<evidence type="ECO:0000313" key="2">
    <source>
        <dbReference type="EMBL" id="PTL73206.1"/>
    </source>
</evidence>
<sequence>MSEKKNDSWLSSALRGAVVLCGIAVLVSIAARLLLEVWWIVMIVLAVGLGLWLLVRFIRRNDL</sequence>
<protein>
    <submittedName>
        <fullName evidence="2">Uncharacterized protein</fullName>
    </submittedName>
</protein>
<proteinExistence type="predicted"/>
<evidence type="ECO:0000313" key="3">
    <source>
        <dbReference type="Proteomes" id="UP000241085"/>
    </source>
</evidence>
<dbReference type="EMBL" id="PZPL01000001">
    <property type="protein sequence ID" value="PTL73206.1"/>
    <property type="molecule type" value="Genomic_DNA"/>
</dbReference>
<keyword evidence="1" id="KW-1133">Transmembrane helix</keyword>
<keyword evidence="1" id="KW-0812">Transmembrane</keyword>
<evidence type="ECO:0000256" key="1">
    <source>
        <dbReference type="SAM" id="Phobius"/>
    </source>
</evidence>
<name>A0A2T4UUL2_9MICO</name>
<feature type="transmembrane region" description="Helical" evidence="1">
    <location>
        <begin position="12"/>
        <end position="31"/>
    </location>
</feature>
<gene>
    <name evidence="2" type="ORF">C1I63_10340</name>
</gene>
<reference evidence="2 3" key="1">
    <citation type="submission" date="2018-03" db="EMBL/GenBank/DDBJ databases">
        <title>Bacteriophage NCPPB3778 and a type I-E CRISPR drive the evolution of the US Biological Select Agent, Rathayibacter toxicus.</title>
        <authorList>
            <person name="Davis E.W.II."/>
            <person name="Tabima J.F."/>
            <person name="Weisberg A.J."/>
            <person name="Dantas Lopes L."/>
            <person name="Wiseman M.S."/>
            <person name="Wiseman M.S."/>
            <person name="Pupko T."/>
            <person name="Belcher M.S."/>
            <person name="Sechler A.J."/>
            <person name="Tancos M.A."/>
            <person name="Schroeder B.K."/>
            <person name="Murray T.D."/>
            <person name="Luster D.G."/>
            <person name="Schneider W.L."/>
            <person name="Rogers E."/>
            <person name="Andreote F.D."/>
            <person name="Grunwald N.J."/>
            <person name="Putnam M.L."/>
            <person name="Chang J.H."/>
        </authorList>
    </citation>
    <scope>NUCLEOTIDE SEQUENCE [LARGE SCALE GENOMIC DNA]</scope>
    <source>
        <strain evidence="2 3">DSM 15933</strain>
    </source>
</reference>
<dbReference type="AlphaFoldDB" id="A0A2T4UUL2"/>
<comment type="caution">
    <text evidence="2">The sequence shown here is derived from an EMBL/GenBank/DDBJ whole genome shotgun (WGS) entry which is preliminary data.</text>
</comment>
<dbReference type="Proteomes" id="UP000241085">
    <property type="component" value="Unassembled WGS sequence"/>
</dbReference>
<feature type="transmembrane region" description="Helical" evidence="1">
    <location>
        <begin position="37"/>
        <end position="58"/>
    </location>
</feature>